<comment type="caution">
    <text evidence="1">The sequence shown here is derived from an EMBL/GenBank/DDBJ whole genome shotgun (WGS) entry which is preliminary data.</text>
</comment>
<keyword evidence="2" id="KW-1185">Reference proteome</keyword>
<organism evidence="1 2">
    <name type="scientific">Rhamnella rubrinervis</name>
    <dbReference type="NCBI Taxonomy" id="2594499"/>
    <lineage>
        <taxon>Eukaryota</taxon>
        <taxon>Viridiplantae</taxon>
        <taxon>Streptophyta</taxon>
        <taxon>Embryophyta</taxon>
        <taxon>Tracheophyta</taxon>
        <taxon>Spermatophyta</taxon>
        <taxon>Magnoliopsida</taxon>
        <taxon>eudicotyledons</taxon>
        <taxon>Gunneridae</taxon>
        <taxon>Pentapetalae</taxon>
        <taxon>rosids</taxon>
        <taxon>fabids</taxon>
        <taxon>Rosales</taxon>
        <taxon>Rhamnaceae</taxon>
        <taxon>rhamnoid group</taxon>
        <taxon>Rhamneae</taxon>
        <taxon>Rhamnella</taxon>
    </lineage>
</organism>
<dbReference type="Proteomes" id="UP000796880">
    <property type="component" value="Unassembled WGS sequence"/>
</dbReference>
<evidence type="ECO:0000313" key="2">
    <source>
        <dbReference type="Proteomes" id="UP000796880"/>
    </source>
</evidence>
<name>A0A8K0GSW5_9ROSA</name>
<sequence length="96" mass="10814">MFQESKATVLVYSPTLLRSGPDKNSQSSKWRSEIEMEEMSHHSWKEELTHQCLLEVVETSRGPFGLLQRKSTGLAESYHYAVLEGSAPSRRGGTSE</sequence>
<evidence type="ECO:0000313" key="1">
    <source>
        <dbReference type="EMBL" id="KAF3433060.1"/>
    </source>
</evidence>
<proteinExistence type="predicted"/>
<gene>
    <name evidence="1" type="ORF">FNV43_RR24162</name>
</gene>
<dbReference type="EMBL" id="VOIH02000011">
    <property type="protein sequence ID" value="KAF3433060.1"/>
    <property type="molecule type" value="Genomic_DNA"/>
</dbReference>
<protein>
    <submittedName>
        <fullName evidence="1">Uncharacterized protein</fullName>
    </submittedName>
</protein>
<accession>A0A8K0GSW5</accession>
<dbReference type="AlphaFoldDB" id="A0A8K0GSW5"/>
<reference evidence="1" key="1">
    <citation type="submission" date="2020-03" db="EMBL/GenBank/DDBJ databases">
        <title>A high-quality chromosome-level genome assembly of a woody plant with both climbing and erect habits, Rhamnella rubrinervis.</title>
        <authorList>
            <person name="Lu Z."/>
            <person name="Yang Y."/>
            <person name="Zhu X."/>
            <person name="Sun Y."/>
        </authorList>
    </citation>
    <scope>NUCLEOTIDE SEQUENCE</scope>
    <source>
        <strain evidence="1">BYM</strain>
        <tissue evidence="1">Leaf</tissue>
    </source>
</reference>